<dbReference type="Proteomes" id="UP000594638">
    <property type="component" value="Unassembled WGS sequence"/>
</dbReference>
<dbReference type="PANTHER" id="PTHR14021">
    <property type="entry name" value="IRON-SULFUR CLUSTER CO-CHAPERONE PROTEIN HSCB"/>
    <property type="match status" value="1"/>
</dbReference>
<dbReference type="InterPro" id="IPR036386">
    <property type="entry name" value="HscB_C_sf"/>
</dbReference>
<proteinExistence type="inferred from homology"/>
<name>A0A8S0UZN6_OLEEU</name>
<dbReference type="SMART" id="SM00271">
    <property type="entry name" value="DnaJ"/>
    <property type="match status" value="1"/>
</dbReference>
<dbReference type="SUPFAM" id="SSF46565">
    <property type="entry name" value="Chaperone J-domain"/>
    <property type="match status" value="1"/>
</dbReference>
<evidence type="ECO:0000259" key="3">
    <source>
        <dbReference type="PROSITE" id="PS50076"/>
    </source>
</evidence>
<evidence type="ECO:0000313" key="5">
    <source>
        <dbReference type="Proteomes" id="UP000594638"/>
    </source>
</evidence>
<dbReference type="AlphaFoldDB" id="A0A8S0UZN6"/>
<sequence length="301" mass="34545">MWKRTLNTSKPFSTSTTKLAKIQSPNSVSHRNTPILNSLFQSSASYSSSPPFVREIEELYPTAGGLYFGGSRFHKENVNLFVRKKNSFCSESQSAKKLHCWSCGATADGTTLFLVCQACRSVQPVNHSIDYYQILGVERKFNIEVAELEGKYKDWQKKLHPDLVHSKSQREREYAAEQSARVNDAYRTLTDPLSRAIYILKLENVVVNEEERITDPELLAEILELREAVEEAKGTQALNQIKVQVRVWYSKNDPSGEWGLLFFFFLGKHWILRWGIIYNMLGQHLKSLIFMKGCLRLLLLS</sequence>
<dbReference type="NCBIfam" id="TIGR00714">
    <property type="entry name" value="hscB"/>
    <property type="match status" value="1"/>
</dbReference>
<dbReference type="InterPro" id="IPR001623">
    <property type="entry name" value="DnaJ_domain"/>
</dbReference>
<organism evidence="4 5">
    <name type="scientific">Olea europaea subsp. europaea</name>
    <dbReference type="NCBI Taxonomy" id="158383"/>
    <lineage>
        <taxon>Eukaryota</taxon>
        <taxon>Viridiplantae</taxon>
        <taxon>Streptophyta</taxon>
        <taxon>Embryophyta</taxon>
        <taxon>Tracheophyta</taxon>
        <taxon>Spermatophyta</taxon>
        <taxon>Magnoliopsida</taxon>
        <taxon>eudicotyledons</taxon>
        <taxon>Gunneridae</taxon>
        <taxon>Pentapetalae</taxon>
        <taxon>asterids</taxon>
        <taxon>lamiids</taxon>
        <taxon>Lamiales</taxon>
        <taxon>Oleaceae</taxon>
        <taxon>Oleeae</taxon>
        <taxon>Olea</taxon>
    </lineage>
</organism>
<evidence type="ECO:0000313" key="4">
    <source>
        <dbReference type="EMBL" id="CAA3022180.1"/>
    </source>
</evidence>
<dbReference type="PANTHER" id="PTHR14021:SF15">
    <property type="entry name" value="IRON-SULFUR CLUSTER CO-CHAPERONE PROTEIN HSCB"/>
    <property type="match status" value="1"/>
</dbReference>
<dbReference type="GO" id="GO:0051259">
    <property type="term" value="P:protein complex oligomerization"/>
    <property type="evidence" value="ECO:0007669"/>
    <property type="project" value="InterPro"/>
</dbReference>
<dbReference type="InterPro" id="IPR009073">
    <property type="entry name" value="HscB_oligo_C"/>
</dbReference>
<dbReference type="SUPFAM" id="SSF47144">
    <property type="entry name" value="HSC20 (HSCB), C-terminal oligomerisation domain"/>
    <property type="match status" value="1"/>
</dbReference>
<dbReference type="CDD" id="cd06257">
    <property type="entry name" value="DnaJ"/>
    <property type="match status" value="1"/>
</dbReference>
<dbReference type="GO" id="GO:0044571">
    <property type="term" value="P:[2Fe-2S] cluster assembly"/>
    <property type="evidence" value="ECO:0007669"/>
    <property type="project" value="InterPro"/>
</dbReference>
<dbReference type="Pfam" id="PF00226">
    <property type="entry name" value="DnaJ"/>
    <property type="match status" value="1"/>
</dbReference>
<comment type="similarity">
    <text evidence="1">Belongs to the HscB family.</text>
</comment>
<dbReference type="PROSITE" id="PS50076">
    <property type="entry name" value="DNAJ_2"/>
    <property type="match status" value="1"/>
</dbReference>
<dbReference type="OrthoDB" id="448954at2759"/>
<dbReference type="InterPro" id="IPR036869">
    <property type="entry name" value="J_dom_sf"/>
</dbReference>
<dbReference type="FunFam" id="1.10.287.110:FF:000082">
    <property type="entry name" value="Iron-sulfur cluster co-chaperone protein HscB, mitochondrial"/>
    <property type="match status" value="1"/>
</dbReference>
<dbReference type="EMBL" id="CACTIH010009065">
    <property type="protein sequence ID" value="CAA3022180.1"/>
    <property type="molecule type" value="Genomic_DNA"/>
</dbReference>
<dbReference type="Gramene" id="OE9A100403T1">
    <property type="protein sequence ID" value="OE9A100403C1"/>
    <property type="gene ID" value="OE9A100403"/>
</dbReference>
<gene>
    <name evidence="4" type="ORF">OLEA9_A100403</name>
</gene>
<keyword evidence="5" id="KW-1185">Reference proteome</keyword>
<feature type="domain" description="J" evidence="3">
    <location>
        <begin position="130"/>
        <end position="202"/>
    </location>
</feature>
<dbReference type="GO" id="GO:0051087">
    <property type="term" value="F:protein-folding chaperone binding"/>
    <property type="evidence" value="ECO:0007669"/>
    <property type="project" value="InterPro"/>
</dbReference>
<dbReference type="Pfam" id="PF07743">
    <property type="entry name" value="HSCB_C"/>
    <property type="match status" value="1"/>
</dbReference>
<reference evidence="4 5" key="1">
    <citation type="submission" date="2019-12" db="EMBL/GenBank/DDBJ databases">
        <authorList>
            <person name="Alioto T."/>
            <person name="Alioto T."/>
            <person name="Gomez Garrido J."/>
        </authorList>
    </citation>
    <scope>NUCLEOTIDE SEQUENCE [LARGE SCALE GENOMIC DNA]</scope>
</reference>
<dbReference type="Gene3D" id="1.20.1280.20">
    <property type="entry name" value="HscB, C-terminal domain"/>
    <property type="match status" value="1"/>
</dbReference>
<dbReference type="GO" id="GO:0001671">
    <property type="term" value="F:ATPase activator activity"/>
    <property type="evidence" value="ECO:0007669"/>
    <property type="project" value="InterPro"/>
</dbReference>
<dbReference type="Gene3D" id="1.10.287.110">
    <property type="entry name" value="DnaJ domain"/>
    <property type="match status" value="1"/>
</dbReference>
<evidence type="ECO:0000256" key="2">
    <source>
        <dbReference type="ARBA" id="ARBA00023186"/>
    </source>
</evidence>
<keyword evidence="2" id="KW-0143">Chaperone</keyword>
<protein>
    <submittedName>
        <fullName evidence="4">Iron-sulfur cluster co-chaperone, mitochondrial isoform X1</fullName>
    </submittedName>
</protein>
<evidence type="ECO:0000256" key="1">
    <source>
        <dbReference type="ARBA" id="ARBA00010476"/>
    </source>
</evidence>
<accession>A0A8S0UZN6</accession>
<dbReference type="InterPro" id="IPR004640">
    <property type="entry name" value="HscB"/>
</dbReference>
<comment type="caution">
    <text evidence="4">The sequence shown here is derived from an EMBL/GenBank/DDBJ whole genome shotgun (WGS) entry which is preliminary data.</text>
</comment>